<evidence type="ECO:0000256" key="1">
    <source>
        <dbReference type="SAM" id="MobiDB-lite"/>
    </source>
</evidence>
<dbReference type="Gene3D" id="3.40.50.300">
    <property type="entry name" value="P-loop containing nucleotide triphosphate hydrolases"/>
    <property type="match status" value="1"/>
</dbReference>
<dbReference type="InterPro" id="IPR027417">
    <property type="entry name" value="P-loop_NTPase"/>
</dbReference>
<evidence type="ECO:0000313" key="3">
    <source>
        <dbReference type="Proteomes" id="UP001301653"/>
    </source>
</evidence>
<gene>
    <name evidence="2" type="ORF">VA603_02740</name>
</gene>
<dbReference type="Proteomes" id="UP001301653">
    <property type="component" value="Unassembled WGS sequence"/>
</dbReference>
<keyword evidence="3" id="KW-1185">Reference proteome</keyword>
<comment type="caution">
    <text evidence="2">The sequence shown here is derived from an EMBL/GenBank/DDBJ whole genome shotgun (WGS) entry which is preliminary data.</text>
</comment>
<dbReference type="PANTHER" id="PTHR43384:SF13">
    <property type="entry name" value="SLR0110 PROTEIN"/>
    <property type="match status" value="1"/>
</dbReference>
<organism evidence="2 3">
    <name type="scientific">Stenotrophomonas capsici</name>
    <dbReference type="NCBI Taxonomy" id="3110230"/>
    <lineage>
        <taxon>Bacteria</taxon>
        <taxon>Pseudomonadati</taxon>
        <taxon>Pseudomonadota</taxon>
        <taxon>Gammaproteobacteria</taxon>
        <taxon>Lysobacterales</taxon>
        <taxon>Lysobacteraceae</taxon>
        <taxon>Stenotrophomonas</taxon>
    </lineage>
</organism>
<dbReference type="SUPFAM" id="SSF52540">
    <property type="entry name" value="P-loop containing nucleoside triphosphate hydrolases"/>
    <property type="match status" value="1"/>
</dbReference>
<reference evidence="2 3" key="1">
    <citation type="submission" date="2023-12" db="EMBL/GenBank/DDBJ databases">
        <title>Stenotrophomonas guangdongensis sp. nov., isolated from wilted pepper plants (Capsicum annuum).</title>
        <authorList>
            <person name="Qiu M."/>
            <person name="Li Y."/>
            <person name="Liu Q."/>
            <person name="Zhang X."/>
            <person name="Huang Y."/>
            <person name="Guo R."/>
            <person name="Hu M."/>
            <person name="Zhou J."/>
            <person name="Zhou X."/>
        </authorList>
    </citation>
    <scope>NUCLEOTIDE SEQUENCE [LARGE SCALE GENOMIC DNA]</scope>
    <source>
        <strain evidence="2 3">MH1</strain>
    </source>
</reference>
<dbReference type="InterPro" id="IPR050625">
    <property type="entry name" value="ParA/MinD_ATPase"/>
</dbReference>
<protein>
    <submittedName>
        <fullName evidence="2">Fimbrial protein</fullName>
    </submittedName>
</protein>
<dbReference type="EMBL" id="JAYFUH010000061">
    <property type="protein sequence ID" value="MEA5666459.1"/>
    <property type="molecule type" value="Genomic_DNA"/>
</dbReference>
<feature type="region of interest" description="Disordered" evidence="1">
    <location>
        <begin position="403"/>
        <end position="423"/>
    </location>
</feature>
<sequence>MSSVMPLPQNQSNTERKLLLYAPDNRHMARLGAVLSGHVELRWVDSRDVSPRELLDTAPPSAVVLLDYCGGNASYSTDIARQLSHLASLPVLIGIGTTGPEQATHLLAAMRAGVRDFIDVDNTSAQMLEVFDHACATQAPARTSAAAPPEPQPTGRLIVLLGVRAGVGTSTLTTHLGVTLAEQNPPALDNGQPQGWLLLLDLGQPSADAALYLGTESHFSYEEALRNVERMDPTFAASAFAHHPSGLALLGTTSGTLLKKHEPTALLDRLRSVFPLTLCDTGGLPIQLMPTSLLKNASEIWLVTDQAIGSLVSLDQTMRELEQRGVRDARLQLVVNRYDPNGGLADTQIAQRFNLPLLATLPDRSRVLRSCAGLGRLLTDAAPRDPYLKALLPLLQRIDRRRAGPAAPTSTSPLARLASLLGK</sequence>
<proteinExistence type="predicted"/>
<dbReference type="PANTHER" id="PTHR43384">
    <property type="entry name" value="SEPTUM SITE-DETERMINING PROTEIN MIND HOMOLOG, CHLOROPLASTIC-RELATED"/>
    <property type="match status" value="1"/>
</dbReference>
<name>A0ABU5UZD1_9GAMM</name>
<dbReference type="RefSeq" id="WP_323437862.1">
    <property type="nucleotide sequence ID" value="NZ_JAYFUH010000061.1"/>
</dbReference>
<evidence type="ECO:0000313" key="2">
    <source>
        <dbReference type="EMBL" id="MEA5666459.1"/>
    </source>
</evidence>
<accession>A0ABU5UZD1</accession>
<dbReference type="Gene3D" id="3.40.50.2300">
    <property type="match status" value="1"/>
</dbReference>